<evidence type="ECO:0000256" key="2">
    <source>
        <dbReference type="ARBA" id="ARBA00022723"/>
    </source>
</evidence>
<keyword evidence="5" id="KW-0378">Hydrolase</keyword>
<dbReference type="GO" id="GO:0005634">
    <property type="term" value="C:nucleus"/>
    <property type="evidence" value="ECO:0007669"/>
    <property type="project" value="TreeGrafter"/>
</dbReference>
<dbReference type="Pfam" id="PF03368">
    <property type="entry name" value="Dicer_dimer"/>
    <property type="match status" value="1"/>
</dbReference>
<dbReference type="EMBL" id="KQ459934">
    <property type="protein sequence ID" value="KPJ19239.1"/>
    <property type="molecule type" value="Genomic_DNA"/>
</dbReference>
<keyword evidence="2" id="KW-0479">Metal-binding</keyword>
<keyword evidence="7" id="KW-0694">RNA-binding</keyword>
<reference evidence="11 12" key="1">
    <citation type="journal article" date="2015" name="Nat. Commun.">
        <title>Outbred genome sequencing and CRISPR/Cas9 gene editing in butterflies.</title>
        <authorList>
            <person name="Li X."/>
            <person name="Fan D."/>
            <person name="Zhang W."/>
            <person name="Liu G."/>
            <person name="Zhang L."/>
            <person name="Zhao L."/>
            <person name="Fang X."/>
            <person name="Chen L."/>
            <person name="Dong Y."/>
            <person name="Chen Y."/>
            <person name="Ding Y."/>
            <person name="Zhao R."/>
            <person name="Feng M."/>
            <person name="Zhu Y."/>
            <person name="Feng Y."/>
            <person name="Jiang X."/>
            <person name="Zhu D."/>
            <person name="Xiang H."/>
            <person name="Feng X."/>
            <person name="Li S."/>
            <person name="Wang J."/>
            <person name="Zhang G."/>
            <person name="Kronforst M.R."/>
            <person name="Wang W."/>
        </authorList>
    </citation>
    <scope>NUCLEOTIDE SEQUENCE [LARGE SCALE GENOMIC DNA]</scope>
    <source>
        <strain evidence="11">Ya'a_city_454_Pm</strain>
        <tissue evidence="11">Whole body</tissue>
    </source>
</reference>
<dbReference type="PANTHER" id="PTHR14950:SF37">
    <property type="entry name" value="ENDORIBONUCLEASE DICER"/>
    <property type="match status" value="1"/>
</dbReference>
<dbReference type="PROSITE" id="PS51327">
    <property type="entry name" value="DICER_DSRBF"/>
    <property type="match status" value="1"/>
</dbReference>
<keyword evidence="6" id="KW-0460">Magnesium</keyword>
<dbReference type="GO" id="GO:0030422">
    <property type="term" value="P:siRNA processing"/>
    <property type="evidence" value="ECO:0007669"/>
    <property type="project" value="TreeGrafter"/>
</dbReference>
<proteinExistence type="predicted"/>
<dbReference type="GO" id="GO:0006309">
    <property type="term" value="P:apoptotic DNA fragmentation"/>
    <property type="evidence" value="ECO:0007669"/>
    <property type="project" value="TreeGrafter"/>
</dbReference>
<dbReference type="InterPro" id="IPR036085">
    <property type="entry name" value="PAZ_dom_sf"/>
</dbReference>
<evidence type="ECO:0000259" key="10">
    <source>
        <dbReference type="PROSITE" id="PS51327"/>
    </source>
</evidence>
<feature type="region of interest" description="Disordered" evidence="8">
    <location>
        <begin position="46"/>
        <end position="65"/>
    </location>
</feature>
<dbReference type="GO" id="GO:0004530">
    <property type="term" value="F:deoxyribonuclease I activity"/>
    <property type="evidence" value="ECO:0007669"/>
    <property type="project" value="TreeGrafter"/>
</dbReference>
<feature type="domain" description="PAZ" evidence="9">
    <location>
        <begin position="256"/>
        <end position="347"/>
    </location>
</feature>
<evidence type="ECO:0000313" key="12">
    <source>
        <dbReference type="Proteomes" id="UP000053240"/>
    </source>
</evidence>
<dbReference type="SMART" id="SM00949">
    <property type="entry name" value="PAZ"/>
    <property type="match status" value="1"/>
</dbReference>
<dbReference type="InterPro" id="IPR003100">
    <property type="entry name" value="PAZ_dom"/>
</dbReference>
<protein>
    <submittedName>
        <fullName evidence="11">Endoribonuclease Dcr-1</fullName>
    </submittedName>
</protein>
<evidence type="ECO:0000256" key="5">
    <source>
        <dbReference type="ARBA" id="ARBA00022801"/>
    </source>
</evidence>
<dbReference type="InParanoid" id="A0A0N1IQ76"/>
<evidence type="ECO:0000256" key="6">
    <source>
        <dbReference type="ARBA" id="ARBA00022842"/>
    </source>
</evidence>
<dbReference type="Gene3D" id="2.170.260.10">
    <property type="entry name" value="paz domain"/>
    <property type="match status" value="1"/>
</dbReference>
<evidence type="ECO:0000256" key="8">
    <source>
        <dbReference type="SAM" id="MobiDB-lite"/>
    </source>
</evidence>
<dbReference type="InterPro" id="IPR038248">
    <property type="entry name" value="Dicer_dimer_sf"/>
</dbReference>
<dbReference type="GO" id="GO:0004525">
    <property type="term" value="F:ribonuclease III activity"/>
    <property type="evidence" value="ECO:0007669"/>
    <property type="project" value="TreeGrafter"/>
</dbReference>
<keyword evidence="1" id="KW-0540">Nuclease</keyword>
<keyword evidence="3" id="KW-0547">Nucleotide-binding</keyword>
<dbReference type="GO" id="GO:0003723">
    <property type="term" value="F:RNA binding"/>
    <property type="evidence" value="ECO:0007669"/>
    <property type="project" value="UniProtKB-UniRule"/>
</dbReference>
<keyword evidence="4" id="KW-0255">Endonuclease</keyword>
<accession>A0A0N1IQ76</accession>
<organism evidence="11 12">
    <name type="scientific">Papilio machaon</name>
    <name type="common">Old World swallowtail butterfly</name>
    <dbReference type="NCBI Taxonomy" id="76193"/>
    <lineage>
        <taxon>Eukaryota</taxon>
        <taxon>Metazoa</taxon>
        <taxon>Ecdysozoa</taxon>
        <taxon>Arthropoda</taxon>
        <taxon>Hexapoda</taxon>
        <taxon>Insecta</taxon>
        <taxon>Pterygota</taxon>
        <taxon>Neoptera</taxon>
        <taxon>Endopterygota</taxon>
        <taxon>Lepidoptera</taxon>
        <taxon>Glossata</taxon>
        <taxon>Ditrysia</taxon>
        <taxon>Papilionoidea</taxon>
        <taxon>Papilionidae</taxon>
        <taxon>Papilioninae</taxon>
        <taxon>Papilio</taxon>
    </lineage>
</organism>
<dbReference type="AlphaFoldDB" id="A0A0N1IQ76"/>
<name>A0A0N1IQ76_PAPMA</name>
<sequence length="347" mass="40476">MPTRVLARRMVALQACRILHKSGELDNQLMPIGKENFKAVELEGTGNGNGNGIEPIDPNDSARPGTTKRRQYYYKRTACAFTDCQPVVDATDEEIESGEYDASKRHFKPVTAARRRRRRRRTKREYLTFLCISSSYNKREVKQVLCETEMRVFMRFVFSDVLRVRRRGMKLQSEGSTHNNYYIVPTIKTINEDGTSKVDIDWSFLELIFKHTEEKRNLEVEKPIFFQQEEEEVIEEKKVENNGKGKDEKVKKMDNPLLKEGETFTFDPEKYKEAVVTPWYRNQDQPQFFLVAEICWNLTPDSAFPSATHTTFRDYYSTKYGVTLTQPNQPLLDVDHTSARLNLLTPR</sequence>
<dbReference type="GO" id="GO:0031054">
    <property type="term" value="P:pre-miRNA processing"/>
    <property type="evidence" value="ECO:0007669"/>
    <property type="project" value="TreeGrafter"/>
</dbReference>
<dbReference type="GO" id="GO:0046872">
    <property type="term" value="F:metal ion binding"/>
    <property type="evidence" value="ECO:0007669"/>
    <property type="project" value="UniProtKB-KW"/>
</dbReference>
<dbReference type="GO" id="GO:0005737">
    <property type="term" value="C:cytoplasm"/>
    <property type="evidence" value="ECO:0007669"/>
    <property type="project" value="TreeGrafter"/>
</dbReference>
<dbReference type="Proteomes" id="UP000053240">
    <property type="component" value="Unassembled WGS sequence"/>
</dbReference>
<dbReference type="Pfam" id="PF02170">
    <property type="entry name" value="PAZ"/>
    <property type="match status" value="1"/>
</dbReference>
<evidence type="ECO:0000256" key="1">
    <source>
        <dbReference type="ARBA" id="ARBA00022722"/>
    </source>
</evidence>
<evidence type="ECO:0000259" key="9">
    <source>
        <dbReference type="PROSITE" id="PS50821"/>
    </source>
</evidence>
<dbReference type="Gene3D" id="3.30.160.380">
    <property type="entry name" value="Dicer dimerisation domain"/>
    <property type="match status" value="1"/>
</dbReference>
<dbReference type="STRING" id="76193.A0A0N1IQ76"/>
<dbReference type="GO" id="GO:0000166">
    <property type="term" value="F:nucleotide binding"/>
    <property type="evidence" value="ECO:0007669"/>
    <property type="project" value="UniProtKB-KW"/>
</dbReference>
<evidence type="ECO:0000256" key="4">
    <source>
        <dbReference type="ARBA" id="ARBA00022759"/>
    </source>
</evidence>
<keyword evidence="12" id="KW-1185">Reference proteome</keyword>
<evidence type="ECO:0000256" key="7">
    <source>
        <dbReference type="PROSITE-ProRule" id="PRU00657"/>
    </source>
</evidence>
<dbReference type="GO" id="GO:0070578">
    <property type="term" value="C:RISC-loading complex"/>
    <property type="evidence" value="ECO:0007669"/>
    <property type="project" value="TreeGrafter"/>
</dbReference>
<dbReference type="PANTHER" id="PTHR14950">
    <property type="entry name" value="DICER-RELATED"/>
    <property type="match status" value="1"/>
</dbReference>
<feature type="domain" description="Dicer dsRNA-binding fold" evidence="10">
    <location>
        <begin position="1"/>
        <end position="39"/>
    </location>
</feature>
<dbReference type="InterPro" id="IPR005034">
    <property type="entry name" value="Dicer_dimerisation"/>
</dbReference>
<dbReference type="PROSITE" id="PS50821">
    <property type="entry name" value="PAZ"/>
    <property type="match status" value="1"/>
</dbReference>
<evidence type="ECO:0000313" key="11">
    <source>
        <dbReference type="EMBL" id="KPJ19239.1"/>
    </source>
</evidence>
<gene>
    <name evidence="11" type="ORF">RR48_02446</name>
</gene>
<evidence type="ECO:0000256" key="3">
    <source>
        <dbReference type="ARBA" id="ARBA00022741"/>
    </source>
</evidence>
<dbReference type="SUPFAM" id="SSF101690">
    <property type="entry name" value="PAZ domain"/>
    <property type="match status" value="1"/>
</dbReference>